<reference evidence="11" key="1">
    <citation type="submission" date="2020-05" db="EMBL/GenBank/DDBJ databases">
        <title>Phylogenomic resolution of chytrid fungi.</title>
        <authorList>
            <person name="Stajich J.E."/>
            <person name="Amses K."/>
            <person name="Simmons R."/>
            <person name="Seto K."/>
            <person name="Myers J."/>
            <person name="Bonds A."/>
            <person name="Quandt C.A."/>
            <person name="Barry K."/>
            <person name="Liu P."/>
            <person name="Grigoriev I."/>
            <person name="Longcore J.E."/>
            <person name="James T.Y."/>
        </authorList>
    </citation>
    <scope>NUCLEOTIDE SEQUENCE</scope>
    <source>
        <strain evidence="11">JEL0318</strain>
    </source>
</reference>
<evidence type="ECO:0000256" key="5">
    <source>
        <dbReference type="ARBA" id="ARBA00023295"/>
    </source>
</evidence>
<feature type="region of interest" description="Disordered" evidence="7">
    <location>
        <begin position="367"/>
        <end position="387"/>
    </location>
</feature>
<keyword evidence="5 6" id="KW-0326">Glycosidase</keyword>
<dbReference type="EMBL" id="JADGJD010000715">
    <property type="protein sequence ID" value="KAJ3048940.1"/>
    <property type="molecule type" value="Genomic_DNA"/>
</dbReference>
<name>A0AAD5X431_9FUNG</name>
<gene>
    <name evidence="11" type="ORF">HK097_010059</name>
</gene>
<feature type="transmembrane region" description="Helical" evidence="8">
    <location>
        <begin position="391"/>
        <end position="411"/>
    </location>
</feature>
<dbReference type="AlphaFoldDB" id="A0AAD5X431"/>
<accession>A0AAD5X431</accession>
<proteinExistence type="inferred from homology"/>
<organism evidence="11 12">
    <name type="scientific">Rhizophlyctis rosea</name>
    <dbReference type="NCBI Taxonomy" id="64517"/>
    <lineage>
        <taxon>Eukaryota</taxon>
        <taxon>Fungi</taxon>
        <taxon>Fungi incertae sedis</taxon>
        <taxon>Chytridiomycota</taxon>
        <taxon>Chytridiomycota incertae sedis</taxon>
        <taxon>Chytridiomycetes</taxon>
        <taxon>Rhizophlyctidales</taxon>
        <taxon>Rhizophlyctidaceae</taxon>
        <taxon>Rhizophlyctis</taxon>
    </lineage>
</organism>
<dbReference type="Gene3D" id="3.20.20.80">
    <property type="entry name" value="Glycosidases"/>
    <property type="match status" value="1"/>
</dbReference>
<keyword evidence="9" id="KW-0732">Signal</keyword>
<dbReference type="GO" id="GO:0008810">
    <property type="term" value="F:cellulase activity"/>
    <property type="evidence" value="ECO:0007669"/>
    <property type="project" value="UniProtKB-EC"/>
</dbReference>
<feature type="chain" id="PRO_5042272691" description="cellulase" evidence="9">
    <location>
        <begin position="21"/>
        <end position="412"/>
    </location>
</feature>
<evidence type="ECO:0000256" key="2">
    <source>
        <dbReference type="ARBA" id="ARBA00005641"/>
    </source>
</evidence>
<keyword evidence="8" id="KW-0472">Membrane</keyword>
<keyword evidence="8" id="KW-0812">Transmembrane</keyword>
<dbReference type="Proteomes" id="UP001212841">
    <property type="component" value="Unassembled WGS sequence"/>
</dbReference>
<sequence length="412" mass="44398">MVAPLLLLLPLVFTPSPIKAATQWTGMNQAGMEFCLSDTAPTGFNSPGCDPGTMGEHYFGPANSSLDNFRKLGSNVVRVPLSWERLQPVLNGPLTSDYAAYVDSLITRETTNGSLFVIDIHNYGRYKGLQLGSVDVPYDAFYNLWEQLANKYKGNEKVVFGLMNQPGGTLQAPAGPSIQEWWGTIYNTAIQRIRATGATNRILVQATCKAFGQNFFSDTCGVGGISNAEGALSLSDPLGKTSIDIHQFINTDRNGGSGECTHDFIPILNPITTYLRAHQKTAWLGEFGVGWSDTCIASLSSLMTYLSDNSDVWPGWIYWVAGPAWGDPRNGGYAFSVEPPASGVGERPQVTVIKSYFVDKDLANKQTNNTVEDQERKPSGTGSGSGARGRVVGAGWMVGMLVGVFGVVALLL</sequence>
<dbReference type="Pfam" id="PF00150">
    <property type="entry name" value="Cellulase"/>
    <property type="match status" value="1"/>
</dbReference>
<dbReference type="GO" id="GO:0009251">
    <property type="term" value="P:glucan catabolic process"/>
    <property type="evidence" value="ECO:0007669"/>
    <property type="project" value="TreeGrafter"/>
</dbReference>
<dbReference type="PANTHER" id="PTHR34142:SF1">
    <property type="entry name" value="GLYCOSIDE HYDROLASE FAMILY 5 DOMAIN-CONTAINING PROTEIN"/>
    <property type="match status" value="1"/>
</dbReference>
<evidence type="ECO:0000256" key="7">
    <source>
        <dbReference type="SAM" id="MobiDB-lite"/>
    </source>
</evidence>
<feature type="signal peptide" evidence="9">
    <location>
        <begin position="1"/>
        <end position="20"/>
    </location>
</feature>
<evidence type="ECO:0000256" key="9">
    <source>
        <dbReference type="SAM" id="SignalP"/>
    </source>
</evidence>
<keyword evidence="8" id="KW-1133">Transmembrane helix</keyword>
<evidence type="ECO:0000259" key="10">
    <source>
        <dbReference type="Pfam" id="PF00150"/>
    </source>
</evidence>
<evidence type="ECO:0000313" key="11">
    <source>
        <dbReference type="EMBL" id="KAJ3048940.1"/>
    </source>
</evidence>
<keyword evidence="12" id="KW-1185">Reference proteome</keyword>
<evidence type="ECO:0000256" key="3">
    <source>
        <dbReference type="ARBA" id="ARBA00012601"/>
    </source>
</evidence>
<evidence type="ECO:0000256" key="6">
    <source>
        <dbReference type="RuleBase" id="RU361153"/>
    </source>
</evidence>
<dbReference type="SUPFAM" id="SSF51445">
    <property type="entry name" value="(Trans)glycosidases"/>
    <property type="match status" value="1"/>
</dbReference>
<dbReference type="InterPro" id="IPR017853">
    <property type="entry name" value="GH"/>
</dbReference>
<evidence type="ECO:0000313" key="12">
    <source>
        <dbReference type="Proteomes" id="UP001212841"/>
    </source>
</evidence>
<dbReference type="InterPro" id="IPR001547">
    <property type="entry name" value="Glyco_hydro_5"/>
</dbReference>
<dbReference type="PANTHER" id="PTHR34142">
    <property type="entry name" value="ENDO-BETA-1,4-GLUCANASE A"/>
    <property type="match status" value="1"/>
</dbReference>
<comment type="catalytic activity">
    <reaction evidence="1">
        <text>Endohydrolysis of (1-&gt;4)-beta-D-glucosidic linkages in cellulose, lichenin and cereal beta-D-glucans.</text>
        <dbReference type="EC" id="3.2.1.4"/>
    </reaction>
</comment>
<feature type="domain" description="Glycoside hydrolase family 5" evidence="10">
    <location>
        <begin position="47"/>
        <end position="321"/>
    </location>
</feature>
<keyword evidence="4 6" id="KW-0378">Hydrolase</keyword>
<evidence type="ECO:0000256" key="8">
    <source>
        <dbReference type="SAM" id="Phobius"/>
    </source>
</evidence>
<protein>
    <recommendedName>
        <fullName evidence="3">cellulase</fullName>
        <ecNumber evidence="3">3.2.1.4</ecNumber>
    </recommendedName>
</protein>
<comment type="caution">
    <text evidence="11">The sequence shown here is derived from an EMBL/GenBank/DDBJ whole genome shotgun (WGS) entry which is preliminary data.</text>
</comment>
<comment type="similarity">
    <text evidence="2 6">Belongs to the glycosyl hydrolase 5 (cellulase A) family.</text>
</comment>
<evidence type="ECO:0000256" key="4">
    <source>
        <dbReference type="ARBA" id="ARBA00022801"/>
    </source>
</evidence>
<evidence type="ECO:0000256" key="1">
    <source>
        <dbReference type="ARBA" id="ARBA00000966"/>
    </source>
</evidence>
<dbReference type="EC" id="3.2.1.4" evidence="3"/>